<evidence type="ECO:0000313" key="2">
    <source>
        <dbReference type="Proteomes" id="UP001597221"/>
    </source>
</evidence>
<reference evidence="2" key="1">
    <citation type="journal article" date="2019" name="Int. J. Syst. Evol. Microbiol.">
        <title>The Global Catalogue of Microorganisms (GCM) 10K type strain sequencing project: providing services to taxonomists for standard genome sequencing and annotation.</title>
        <authorList>
            <consortium name="The Broad Institute Genomics Platform"/>
            <consortium name="The Broad Institute Genome Sequencing Center for Infectious Disease"/>
            <person name="Wu L."/>
            <person name="Ma J."/>
        </authorList>
    </citation>
    <scope>NUCLEOTIDE SEQUENCE [LARGE SCALE GENOMIC DNA]</scope>
    <source>
        <strain evidence="2">CGMCC 1.12376</strain>
    </source>
</reference>
<protein>
    <recommendedName>
        <fullName evidence="3">Nucleotidyl transferase AbiEii/AbiGii toxin family protein</fullName>
    </recommendedName>
</protein>
<gene>
    <name evidence="1" type="ORF">ACFSBH_16445</name>
</gene>
<proteinExistence type="predicted"/>
<accession>A0ABW4HUD7</accession>
<keyword evidence="2" id="KW-1185">Reference proteome</keyword>
<evidence type="ECO:0000313" key="1">
    <source>
        <dbReference type="EMBL" id="MFD1609208.1"/>
    </source>
</evidence>
<dbReference type="Proteomes" id="UP001597221">
    <property type="component" value="Unassembled WGS sequence"/>
</dbReference>
<sequence>MLKTLSLVAEKLYDHPILWGVGGSLLLSFYKIIDKPNDIDILVAEKNADRLNEIISSISEPKEALRTDPFRTVHFSTYRMNDIDIDVMGGFAIQHKEGVYKLSLKQESIVTHKKINGVNIPLCSLEDWYILYWLIPNKQDKVLLIEQYLKDNGVSYPHLLMEALNKPLPLEVKERIERLLSYSM</sequence>
<dbReference type="RefSeq" id="WP_379598631.1">
    <property type="nucleotide sequence ID" value="NZ_JBHUDE010000150.1"/>
</dbReference>
<comment type="caution">
    <text evidence="1">The sequence shown here is derived from an EMBL/GenBank/DDBJ whole genome shotgun (WGS) entry which is preliminary data.</text>
</comment>
<dbReference type="Gene3D" id="3.30.460.40">
    <property type="match status" value="1"/>
</dbReference>
<dbReference type="EMBL" id="JBHUDE010000150">
    <property type="protein sequence ID" value="MFD1609208.1"/>
    <property type="molecule type" value="Genomic_DNA"/>
</dbReference>
<organism evidence="1 2">
    <name type="scientific">Oceanobacillus luteolus</name>
    <dbReference type="NCBI Taxonomy" id="1274358"/>
    <lineage>
        <taxon>Bacteria</taxon>
        <taxon>Bacillati</taxon>
        <taxon>Bacillota</taxon>
        <taxon>Bacilli</taxon>
        <taxon>Bacillales</taxon>
        <taxon>Bacillaceae</taxon>
        <taxon>Oceanobacillus</taxon>
    </lineage>
</organism>
<dbReference type="InterPro" id="IPR043519">
    <property type="entry name" value="NT_sf"/>
</dbReference>
<evidence type="ECO:0008006" key="3">
    <source>
        <dbReference type="Google" id="ProtNLM"/>
    </source>
</evidence>
<name>A0ABW4HUD7_9BACI</name>
<dbReference type="SUPFAM" id="SSF81301">
    <property type="entry name" value="Nucleotidyltransferase"/>
    <property type="match status" value="1"/>
</dbReference>